<dbReference type="Gene3D" id="3.30.70.270">
    <property type="match status" value="1"/>
</dbReference>
<accession>A0A1U8Q7N3</accession>
<proteinExistence type="predicted"/>
<evidence type="ECO:0000313" key="4">
    <source>
        <dbReference type="RefSeq" id="XP_019054095.1"/>
    </source>
</evidence>
<dbReference type="Gene3D" id="3.10.10.10">
    <property type="entry name" value="HIV Type 1 Reverse Transcriptase, subunit A, domain 1"/>
    <property type="match status" value="1"/>
</dbReference>
<protein>
    <submittedName>
        <fullName evidence="4">Uncharacterized protein LOC109114992</fullName>
    </submittedName>
</protein>
<dbReference type="InterPro" id="IPR043502">
    <property type="entry name" value="DNA/RNA_pol_sf"/>
</dbReference>
<dbReference type="InParanoid" id="A0A1U8Q7N3"/>
<dbReference type="KEGG" id="nnu:109114992"/>
<dbReference type="Pfam" id="PF00078">
    <property type="entry name" value="RVT_1"/>
    <property type="match status" value="1"/>
</dbReference>
<feature type="domain" description="Reverse transcriptase" evidence="2">
    <location>
        <begin position="1"/>
        <end position="162"/>
    </location>
</feature>
<dbReference type="Proteomes" id="UP000189703">
    <property type="component" value="Unplaced"/>
</dbReference>
<dbReference type="InterPro" id="IPR000477">
    <property type="entry name" value="RT_dom"/>
</dbReference>
<dbReference type="STRING" id="4432.A0A1U8Q7N3"/>
<dbReference type="CDD" id="cd01647">
    <property type="entry name" value="RT_LTR"/>
    <property type="match status" value="1"/>
</dbReference>
<dbReference type="OMA" id="NIDSMIC"/>
<keyword evidence="1" id="KW-1133">Transmembrane helix</keyword>
<gene>
    <name evidence="4" type="primary">LOC109114992</name>
</gene>
<keyword evidence="3" id="KW-1185">Reference proteome</keyword>
<evidence type="ECO:0000259" key="2">
    <source>
        <dbReference type="PROSITE" id="PS50878"/>
    </source>
</evidence>
<evidence type="ECO:0000313" key="3">
    <source>
        <dbReference type="Proteomes" id="UP000189703"/>
    </source>
</evidence>
<dbReference type="OrthoDB" id="776461at2759"/>
<reference evidence="4" key="1">
    <citation type="submission" date="2025-08" db="UniProtKB">
        <authorList>
            <consortium name="RefSeq"/>
        </authorList>
    </citation>
    <scope>IDENTIFICATION</scope>
</reference>
<dbReference type="AlphaFoldDB" id="A0A1U8Q7N3"/>
<keyword evidence="1" id="KW-0472">Membrane</keyword>
<feature type="transmembrane region" description="Helical" evidence="1">
    <location>
        <begin position="147"/>
        <end position="167"/>
    </location>
</feature>
<dbReference type="PANTHER" id="PTHR24559:SF430">
    <property type="entry name" value="RNA-DIRECTED DNA POLYMERASE"/>
    <property type="match status" value="1"/>
</dbReference>
<sequence length="189" mass="21870">MIKKPNGKWRICIDFTDLNRACLKDNFPLPRIDHLVDSTTGYELFSLMDAFSGYNQIKMHDEDEENTSFITEQGTYCYKVMPFGLKNTEATYQRLVNKVFKHQMGRNVKAYVDDMVVKSLMVDQHTSDLAETFTTLRKYNMKLNPNTYAFGVTLGKFLGFAIMQWGIETNPEKIQAILDMAPHRSIKET</sequence>
<evidence type="ECO:0000256" key="1">
    <source>
        <dbReference type="SAM" id="Phobius"/>
    </source>
</evidence>
<dbReference type="PANTHER" id="PTHR24559">
    <property type="entry name" value="TRANSPOSON TY3-I GAG-POL POLYPROTEIN"/>
    <property type="match status" value="1"/>
</dbReference>
<dbReference type="PROSITE" id="PS50878">
    <property type="entry name" value="RT_POL"/>
    <property type="match status" value="1"/>
</dbReference>
<keyword evidence="1" id="KW-0812">Transmembrane</keyword>
<name>A0A1U8Q7N3_NELNU</name>
<dbReference type="InterPro" id="IPR053134">
    <property type="entry name" value="RNA-dir_DNA_polymerase"/>
</dbReference>
<organism evidence="3 4">
    <name type="scientific">Nelumbo nucifera</name>
    <name type="common">Sacred lotus</name>
    <dbReference type="NCBI Taxonomy" id="4432"/>
    <lineage>
        <taxon>Eukaryota</taxon>
        <taxon>Viridiplantae</taxon>
        <taxon>Streptophyta</taxon>
        <taxon>Embryophyta</taxon>
        <taxon>Tracheophyta</taxon>
        <taxon>Spermatophyta</taxon>
        <taxon>Magnoliopsida</taxon>
        <taxon>Proteales</taxon>
        <taxon>Nelumbonaceae</taxon>
        <taxon>Nelumbo</taxon>
    </lineage>
</organism>
<dbReference type="InterPro" id="IPR043128">
    <property type="entry name" value="Rev_trsase/Diguanyl_cyclase"/>
</dbReference>
<dbReference type="GeneID" id="109114992"/>
<dbReference type="SUPFAM" id="SSF56672">
    <property type="entry name" value="DNA/RNA polymerases"/>
    <property type="match status" value="1"/>
</dbReference>
<dbReference type="RefSeq" id="XP_019054095.1">
    <property type="nucleotide sequence ID" value="XM_019198550.1"/>
</dbReference>